<proteinExistence type="predicted"/>
<dbReference type="InParanoid" id="K5W5P1"/>
<feature type="compositionally biased region" description="Basic and acidic residues" evidence="1">
    <location>
        <begin position="265"/>
        <end position="290"/>
    </location>
</feature>
<feature type="compositionally biased region" description="Basic and acidic residues" evidence="1">
    <location>
        <begin position="397"/>
        <end position="421"/>
    </location>
</feature>
<dbReference type="GO" id="GO:0000340">
    <property type="term" value="F:RNA 7-methylguanosine cap binding"/>
    <property type="evidence" value="ECO:0007669"/>
    <property type="project" value="InterPro"/>
</dbReference>
<protein>
    <recommendedName>
        <fullName evidence="4">Chromatin target of PRMT1 protein C-terminal domain-containing protein</fullName>
    </recommendedName>
</protein>
<feature type="region of interest" description="Disordered" evidence="1">
    <location>
        <begin position="1"/>
        <end position="44"/>
    </location>
</feature>
<feature type="region of interest" description="Disordered" evidence="1">
    <location>
        <begin position="338"/>
        <end position="434"/>
    </location>
</feature>
<feature type="compositionally biased region" description="Basic residues" evidence="1">
    <location>
        <begin position="347"/>
        <end position="357"/>
    </location>
</feature>
<dbReference type="OMA" id="GVIRMRW"/>
<dbReference type="GO" id="GO:0003729">
    <property type="term" value="F:mRNA binding"/>
    <property type="evidence" value="ECO:0007669"/>
    <property type="project" value="InterPro"/>
</dbReference>
<keyword evidence="3" id="KW-1185">Reference proteome</keyword>
<dbReference type="HOGENOM" id="CLU_057731_0_0_1"/>
<dbReference type="Proteomes" id="UP000008493">
    <property type="component" value="Unassembled WGS sequence"/>
</dbReference>
<gene>
    <name evidence="2" type="ORF">AGABI1DRAFT_105459</name>
</gene>
<evidence type="ECO:0000256" key="1">
    <source>
        <dbReference type="SAM" id="MobiDB-lite"/>
    </source>
</evidence>
<dbReference type="GeneID" id="18822150"/>
<dbReference type="EMBL" id="JH971387">
    <property type="protein sequence ID" value="EKM82114.1"/>
    <property type="molecule type" value="Genomic_DNA"/>
</dbReference>
<accession>K5W5P1</accession>
<evidence type="ECO:0000313" key="3">
    <source>
        <dbReference type="Proteomes" id="UP000008493"/>
    </source>
</evidence>
<dbReference type="AlphaFoldDB" id="K5W5P1"/>
<dbReference type="InterPro" id="IPR019416">
    <property type="entry name" value="NCBP3"/>
</dbReference>
<dbReference type="RefSeq" id="XP_007327845.1">
    <property type="nucleotide sequence ID" value="XM_007327783.1"/>
</dbReference>
<organism evidence="2 3">
    <name type="scientific">Agaricus bisporus var. burnettii (strain JB137-S8 / ATCC MYA-4627 / FGSC 10392)</name>
    <name type="common">White button mushroom</name>
    <dbReference type="NCBI Taxonomy" id="597362"/>
    <lineage>
        <taxon>Eukaryota</taxon>
        <taxon>Fungi</taxon>
        <taxon>Dikarya</taxon>
        <taxon>Basidiomycota</taxon>
        <taxon>Agaricomycotina</taxon>
        <taxon>Agaricomycetes</taxon>
        <taxon>Agaricomycetidae</taxon>
        <taxon>Agaricales</taxon>
        <taxon>Agaricineae</taxon>
        <taxon>Agaricaceae</taxon>
        <taxon>Agaricus</taxon>
    </lineage>
</organism>
<dbReference type="eggNOG" id="ENOG502RSEU">
    <property type="taxonomic scope" value="Eukaryota"/>
</dbReference>
<dbReference type="OrthoDB" id="422106at2759"/>
<evidence type="ECO:0000313" key="2">
    <source>
        <dbReference type="EMBL" id="EKM82114.1"/>
    </source>
</evidence>
<dbReference type="KEGG" id="abp:AGABI1DRAFT105459"/>
<name>K5W5P1_AGABU</name>
<evidence type="ECO:0008006" key="4">
    <source>
        <dbReference type="Google" id="ProtNLM"/>
    </source>
</evidence>
<reference evidence="3" key="1">
    <citation type="journal article" date="2012" name="Proc. Natl. Acad. Sci. U.S.A.">
        <title>Genome sequence of the button mushroom Agaricus bisporus reveals mechanisms governing adaptation to a humic-rich ecological niche.</title>
        <authorList>
            <person name="Morin E."/>
            <person name="Kohler A."/>
            <person name="Baker A.R."/>
            <person name="Foulongne-Oriol M."/>
            <person name="Lombard V."/>
            <person name="Nagy L.G."/>
            <person name="Ohm R.A."/>
            <person name="Patyshakuliyeva A."/>
            <person name="Brun A."/>
            <person name="Aerts A.L."/>
            <person name="Bailey A.M."/>
            <person name="Billette C."/>
            <person name="Coutinho P.M."/>
            <person name="Deakin G."/>
            <person name="Doddapaneni H."/>
            <person name="Floudas D."/>
            <person name="Grimwood J."/>
            <person name="Hilden K."/>
            <person name="Kuees U."/>
            <person name="LaButti K.M."/>
            <person name="Lapidus A."/>
            <person name="Lindquist E.A."/>
            <person name="Lucas S.M."/>
            <person name="Murat C."/>
            <person name="Riley R.W."/>
            <person name="Salamov A.A."/>
            <person name="Schmutz J."/>
            <person name="Subramanian V."/>
            <person name="Woesten H.A.B."/>
            <person name="Xu J."/>
            <person name="Eastwood D.C."/>
            <person name="Foster G.D."/>
            <person name="Sonnenberg A.S."/>
            <person name="Cullen D."/>
            <person name="de Vries R.P."/>
            <person name="Lundell T."/>
            <person name="Hibbett D.S."/>
            <person name="Henrissat B."/>
            <person name="Burton K.S."/>
            <person name="Kerrigan R.W."/>
            <person name="Challen M.P."/>
            <person name="Grigoriev I.V."/>
            <person name="Martin F."/>
        </authorList>
    </citation>
    <scope>NUCLEOTIDE SEQUENCE [LARGE SCALE GENOMIC DNA]</scope>
    <source>
        <strain evidence="3">JB137-S8 / ATCC MYA-4627 / FGSC 10392</strain>
    </source>
</reference>
<sequence length="434" mass="49165">MDVATDVIQSIPPAEPENSLSYDDSVAYEQQVPTTTEEDPRSNLASRIGNTKIYLLSEATAAAHSAKRKYGDDSEEIVFERTKRVKESTEDDEVEMEEDLSYRGNAILLQGTPISHLPTARLFAYAKHFDTSPLGLEWVNDQTCIFVFESNSLARTAFSHLRKSTLEDPDADDFVTVKPIPVAIWPPETRINQTLGVGEGLKGVLKMRWARFNDVKKRGAKRESQFYRKHGEDAGKELFNGRDIPPVQRSRIETGLEQNVEDQESERKRLDAELDNFLREPDEEEGKISEVEQDDQIPSFPPSKMRSDYIANDGRTLLDRFSDPTLLESNPADRLELKDRLTVPLPRRARGRGGSQRHKADAEGEWKSNSGPLWDRLSTLDVDSNGGRRGGLRRGGSRRDADDSRYGRSRKGDDRPKKTQQELDDELDAFLKQE</sequence>
<feature type="region of interest" description="Disordered" evidence="1">
    <location>
        <begin position="237"/>
        <end position="308"/>
    </location>
</feature>
<dbReference type="Pfam" id="PF10309">
    <property type="entry name" value="NCBP3"/>
    <property type="match status" value="1"/>
</dbReference>